<reference evidence="3" key="1">
    <citation type="journal article" date="2019" name="Int. J. Syst. Evol. Microbiol.">
        <title>The Global Catalogue of Microorganisms (GCM) 10K type strain sequencing project: providing services to taxonomists for standard genome sequencing and annotation.</title>
        <authorList>
            <consortium name="The Broad Institute Genomics Platform"/>
            <consortium name="The Broad Institute Genome Sequencing Center for Infectious Disease"/>
            <person name="Wu L."/>
            <person name="Ma J."/>
        </authorList>
    </citation>
    <scope>NUCLEOTIDE SEQUENCE [LARGE SCALE GENOMIC DNA]</scope>
    <source>
        <strain evidence="3">JCM 31037</strain>
    </source>
</reference>
<gene>
    <name evidence="2" type="ORF">ACFQ4H_03785</name>
</gene>
<feature type="region of interest" description="Disordered" evidence="1">
    <location>
        <begin position="1"/>
        <end position="22"/>
    </location>
</feature>
<evidence type="ECO:0000256" key="1">
    <source>
        <dbReference type="SAM" id="MobiDB-lite"/>
    </source>
</evidence>
<dbReference type="EMBL" id="JBHTMP010000003">
    <property type="protein sequence ID" value="MFD1320207.1"/>
    <property type="molecule type" value="Genomic_DNA"/>
</dbReference>
<evidence type="ECO:0000313" key="2">
    <source>
        <dbReference type="EMBL" id="MFD1320207.1"/>
    </source>
</evidence>
<name>A0ABW3Y9D7_9ACTN</name>
<keyword evidence="3" id="KW-1185">Reference proteome</keyword>
<protein>
    <submittedName>
        <fullName evidence="2">Uncharacterized protein</fullName>
    </submittedName>
</protein>
<evidence type="ECO:0000313" key="3">
    <source>
        <dbReference type="Proteomes" id="UP001597260"/>
    </source>
</evidence>
<accession>A0ABW3Y9D7</accession>
<dbReference type="Proteomes" id="UP001597260">
    <property type="component" value="Unassembled WGS sequence"/>
</dbReference>
<organism evidence="2 3">
    <name type="scientific">Micromonospora sonneratiae</name>
    <dbReference type="NCBI Taxonomy" id="1184706"/>
    <lineage>
        <taxon>Bacteria</taxon>
        <taxon>Bacillati</taxon>
        <taxon>Actinomycetota</taxon>
        <taxon>Actinomycetes</taxon>
        <taxon>Micromonosporales</taxon>
        <taxon>Micromonosporaceae</taxon>
        <taxon>Micromonospora</taxon>
    </lineage>
</organism>
<comment type="caution">
    <text evidence="2">The sequence shown here is derived from an EMBL/GenBank/DDBJ whole genome shotgun (WGS) entry which is preliminary data.</text>
</comment>
<sequence>MSERAPWCVDRSGTPGAGRPAAGGADCLDTMMRHRVAFPEREHDPVPDIRPVPATFVVDPAR</sequence>
<dbReference type="RefSeq" id="WP_377566957.1">
    <property type="nucleotide sequence ID" value="NZ_JBHTMP010000003.1"/>
</dbReference>
<proteinExistence type="predicted"/>